<reference evidence="10 11" key="1">
    <citation type="submission" date="2020-06" db="EMBL/GenBank/DDBJ databases">
        <authorList>
            <person name="Li R."/>
            <person name="Bekaert M."/>
        </authorList>
    </citation>
    <scope>NUCLEOTIDE SEQUENCE [LARGE SCALE GENOMIC DNA]</scope>
    <source>
        <strain evidence="11">wild</strain>
    </source>
</reference>
<dbReference type="PRINTS" id="PR01262">
    <property type="entry name" value="INNEXIN"/>
</dbReference>
<dbReference type="PANTHER" id="PTHR11893:SF36">
    <property type="entry name" value="INNEXIN-5"/>
    <property type="match status" value="1"/>
</dbReference>
<keyword evidence="7 9" id="KW-0472">Membrane</keyword>
<keyword evidence="8 9" id="KW-0407">Ion channel</keyword>
<organism evidence="10 11">
    <name type="scientific">Mytilus coruscus</name>
    <name type="common">Sea mussel</name>
    <dbReference type="NCBI Taxonomy" id="42192"/>
    <lineage>
        <taxon>Eukaryota</taxon>
        <taxon>Metazoa</taxon>
        <taxon>Spiralia</taxon>
        <taxon>Lophotrochozoa</taxon>
        <taxon>Mollusca</taxon>
        <taxon>Bivalvia</taxon>
        <taxon>Autobranchia</taxon>
        <taxon>Pteriomorphia</taxon>
        <taxon>Mytilida</taxon>
        <taxon>Mytiloidea</taxon>
        <taxon>Mytilidae</taxon>
        <taxon>Mytilinae</taxon>
        <taxon>Mytilus</taxon>
    </lineage>
</organism>
<dbReference type="OrthoDB" id="6081722at2759"/>
<accession>A0A6J8EIE0</accession>
<dbReference type="Pfam" id="PF00876">
    <property type="entry name" value="Innexin"/>
    <property type="match status" value="1"/>
</dbReference>
<dbReference type="GO" id="GO:0005886">
    <property type="term" value="C:plasma membrane"/>
    <property type="evidence" value="ECO:0007669"/>
    <property type="project" value="UniProtKB-SubCell"/>
</dbReference>
<dbReference type="InterPro" id="IPR000990">
    <property type="entry name" value="Innexin"/>
</dbReference>
<dbReference type="PROSITE" id="PS51013">
    <property type="entry name" value="PANNEXIN"/>
    <property type="match status" value="1"/>
</dbReference>
<dbReference type="Proteomes" id="UP000507470">
    <property type="component" value="Unassembled WGS sequence"/>
</dbReference>
<sequence length="387" mass="44678">MISKYFKPVINHSSWADRFSSVWTFVAFIIIALVTAWRHHVGPNVSCYLPYGLRYQPNFTSEMAKYIHDRCWSARQLTVYYPEHRYEYAVVSDEYYNRRKESQRTLYQWLPVIIACQALFFRLPDVLLRVCDSLFGYGSSKIVGLVRGYKSLSAIDRTALARELANYFNVIFASRTLKKIGILAIVIIFVKLSFFANALTQLILLDGYLSPTNNTSYGQHIVDGIISRNYSEIDPSPAFPRQVYCYVNLHRFIPNLNHTLQCSVPVNEFNEQICFFLWVWLLVVCVAAALSLIVFIIKGFVPTFRERFILKYLKMASLAPTKTQTATFTNSVIGQDGVLLLKLVREVSSDILVRDIVIKIWYLHYVIEPRSKDQGVQYPDKSTGYKV</sequence>
<evidence type="ECO:0000256" key="4">
    <source>
        <dbReference type="ARBA" id="ARBA00022692"/>
    </source>
</evidence>
<keyword evidence="3" id="KW-1003">Cell membrane</keyword>
<name>A0A6J8EIE0_MYTCO</name>
<gene>
    <name evidence="9" type="primary">inx</name>
    <name evidence="10" type="ORF">MCOR_51996</name>
</gene>
<keyword evidence="2 9" id="KW-0813">Transport</keyword>
<keyword evidence="4 9" id="KW-0812">Transmembrane</keyword>
<dbReference type="EMBL" id="CACVKT020009049">
    <property type="protein sequence ID" value="CAC5419686.1"/>
    <property type="molecule type" value="Genomic_DNA"/>
</dbReference>
<proteinExistence type="inferred from homology"/>
<evidence type="ECO:0000256" key="1">
    <source>
        <dbReference type="ARBA" id="ARBA00004651"/>
    </source>
</evidence>
<keyword evidence="11" id="KW-1185">Reference proteome</keyword>
<dbReference type="PANTHER" id="PTHR11893">
    <property type="entry name" value="INNEXIN"/>
    <property type="match status" value="1"/>
</dbReference>
<feature type="transmembrane region" description="Helical" evidence="9">
    <location>
        <begin position="275"/>
        <end position="297"/>
    </location>
</feature>
<evidence type="ECO:0000313" key="11">
    <source>
        <dbReference type="Proteomes" id="UP000507470"/>
    </source>
</evidence>
<dbReference type="GO" id="GO:0005921">
    <property type="term" value="C:gap junction"/>
    <property type="evidence" value="ECO:0007669"/>
    <property type="project" value="UniProtKB-UniRule"/>
</dbReference>
<dbReference type="AlphaFoldDB" id="A0A6J8EIE0"/>
<evidence type="ECO:0000256" key="5">
    <source>
        <dbReference type="ARBA" id="ARBA00022989"/>
    </source>
</evidence>
<feature type="transmembrane region" description="Helical" evidence="9">
    <location>
        <begin position="20"/>
        <end position="37"/>
    </location>
</feature>
<comment type="similarity">
    <text evidence="9">Belongs to the pannexin family.</text>
</comment>
<evidence type="ECO:0000256" key="2">
    <source>
        <dbReference type="ARBA" id="ARBA00022448"/>
    </source>
</evidence>
<evidence type="ECO:0000256" key="6">
    <source>
        <dbReference type="ARBA" id="ARBA00023065"/>
    </source>
</evidence>
<protein>
    <recommendedName>
        <fullName evidence="9">Innexin</fullName>
    </recommendedName>
</protein>
<comment type="subcellular location">
    <subcellularLocation>
        <location evidence="1 9">Cell membrane</location>
        <topology evidence="1 9">Multi-pass membrane protein</topology>
    </subcellularLocation>
</comment>
<evidence type="ECO:0000256" key="8">
    <source>
        <dbReference type="ARBA" id="ARBA00023303"/>
    </source>
</evidence>
<comment type="function">
    <text evidence="9">Structural component of the gap junctions.</text>
</comment>
<comment type="caution">
    <text evidence="9">Lacks conserved residue(s) required for the propagation of feature annotation.</text>
</comment>
<evidence type="ECO:0000256" key="9">
    <source>
        <dbReference type="RuleBase" id="RU010713"/>
    </source>
</evidence>
<dbReference type="GO" id="GO:0034220">
    <property type="term" value="P:monoatomic ion transmembrane transport"/>
    <property type="evidence" value="ECO:0007669"/>
    <property type="project" value="UniProtKB-KW"/>
</dbReference>
<keyword evidence="6 9" id="KW-0406">Ion transport</keyword>
<feature type="transmembrane region" description="Helical" evidence="9">
    <location>
        <begin position="180"/>
        <end position="204"/>
    </location>
</feature>
<dbReference type="GO" id="GO:0005243">
    <property type="term" value="F:gap junction channel activity"/>
    <property type="evidence" value="ECO:0007669"/>
    <property type="project" value="TreeGrafter"/>
</dbReference>
<evidence type="ECO:0000256" key="3">
    <source>
        <dbReference type="ARBA" id="ARBA00022475"/>
    </source>
</evidence>
<keyword evidence="5 9" id="KW-1133">Transmembrane helix</keyword>
<evidence type="ECO:0000313" key="10">
    <source>
        <dbReference type="EMBL" id="CAC5419686.1"/>
    </source>
</evidence>
<evidence type="ECO:0000256" key="7">
    <source>
        <dbReference type="ARBA" id="ARBA00023136"/>
    </source>
</evidence>